<dbReference type="EMBL" id="SHOA02000008">
    <property type="protein sequence ID" value="TDH69874.1"/>
    <property type="molecule type" value="Genomic_DNA"/>
</dbReference>
<evidence type="ECO:0000313" key="3">
    <source>
        <dbReference type="Proteomes" id="UP000294530"/>
    </source>
</evidence>
<dbReference type="Proteomes" id="UP000294530">
    <property type="component" value="Unassembled WGS sequence"/>
</dbReference>
<dbReference type="GeneID" id="94349393"/>
<reference evidence="2 3" key="1">
    <citation type="journal article" date="2021" name="Genome Biol.">
        <title>AFLAP: assembly-free linkage analysis pipeline using k-mers from genome sequencing data.</title>
        <authorList>
            <person name="Fletcher K."/>
            <person name="Zhang L."/>
            <person name="Gil J."/>
            <person name="Han R."/>
            <person name="Cavanaugh K."/>
            <person name="Michelmore R."/>
        </authorList>
    </citation>
    <scope>NUCLEOTIDE SEQUENCE [LARGE SCALE GENOMIC DNA]</scope>
    <source>
        <strain evidence="2 3">SF5</strain>
    </source>
</reference>
<keyword evidence="3" id="KW-1185">Reference proteome</keyword>
<gene>
    <name evidence="2" type="ORF">CCR75_005644</name>
</gene>
<evidence type="ECO:0000313" key="2">
    <source>
        <dbReference type="EMBL" id="TDH69874.1"/>
    </source>
</evidence>
<dbReference type="KEGG" id="blac:94349393"/>
<dbReference type="RefSeq" id="XP_067819373.1">
    <property type="nucleotide sequence ID" value="XM_067963722.1"/>
</dbReference>
<feature type="compositionally biased region" description="Pro residues" evidence="1">
    <location>
        <begin position="11"/>
        <end position="23"/>
    </location>
</feature>
<feature type="region of interest" description="Disordered" evidence="1">
    <location>
        <begin position="1"/>
        <end position="23"/>
    </location>
</feature>
<proteinExistence type="predicted"/>
<protein>
    <submittedName>
        <fullName evidence="2">Uncharacterized protein</fullName>
    </submittedName>
</protein>
<organism evidence="2 3">
    <name type="scientific">Bremia lactucae</name>
    <name type="common">Lettuce downy mildew</name>
    <dbReference type="NCBI Taxonomy" id="4779"/>
    <lineage>
        <taxon>Eukaryota</taxon>
        <taxon>Sar</taxon>
        <taxon>Stramenopiles</taxon>
        <taxon>Oomycota</taxon>
        <taxon>Peronosporomycetes</taxon>
        <taxon>Peronosporales</taxon>
        <taxon>Peronosporaceae</taxon>
        <taxon>Bremia</taxon>
    </lineage>
</organism>
<name>A0A976FNQ5_BRELC</name>
<sequence>MIRVKDNVGLPSPPPLLPQTSPPVLSPSRPCLAWVRWVHPSFSVWAAPESLSPWLWIWSSRLPPLLSMDAYQPPSSVERRSPFCRVGRA</sequence>
<dbReference type="AlphaFoldDB" id="A0A976FNQ5"/>
<comment type="caution">
    <text evidence="2">The sequence shown here is derived from an EMBL/GenBank/DDBJ whole genome shotgun (WGS) entry which is preliminary data.</text>
</comment>
<accession>A0A976FNQ5</accession>
<evidence type="ECO:0000256" key="1">
    <source>
        <dbReference type="SAM" id="MobiDB-lite"/>
    </source>
</evidence>